<feature type="region of interest" description="Disordered" evidence="1">
    <location>
        <begin position="43"/>
        <end position="66"/>
    </location>
</feature>
<dbReference type="Gene3D" id="3.40.50.300">
    <property type="entry name" value="P-loop containing nucleotide triphosphate hydrolases"/>
    <property type="match status" value="1"/>
</dbReference>
<dbReference type="InterPro" id="IPR027417">
    <property type="entry name" value="P-loop_NTPase"/>
</dbReference>
<gene>
    <name evidence="2" type="ORF">ACFSKW_14880</name>
</gene>
<comment type="caution">
    <text evidence="2">The sequence shown here is derived from an EMBL/GenBank/DDBJ whole genome shotgun (WGS) entry which is preliminary data.</text>
</comment>
<dbReference type="CDD" id="cd02019">
    <property type="entry name" value="NK"/>
    <property type="match status" value="1"/>
</dbReference>
<evidence type="ECO:0000313" key="2">
    <source>
        <dbReference type="EMBL" id="MFD1932760.1"/>
    </source>
</evidence>
<sequence>MAQAGEVHAGAYQTRGFRLVCDLGRNLLVHALIRIQGRAIEGGDEGSTKVTHGGPQPQVNDSTSQNPCNCQADSAGLARQYESVVFFKLHQHGMRKQDCFQLLDLARLPDMTSLNQHDSADLIRRLAHVRWIAGGTGAGKSTLSRVLAERYDVFVYDGDLAEHRYIQRCTPQRHPYMCTLLQTPLEHRWTGRTPKEIFESMPSLHGETFGLVIEDLLTLPTDRPVLVDDFRTLPADVAPLLTWREQAVFLLPTPEFRRHALGARFADPARARSNWGISDHTEAMVNRLGRDELWDEEVRRQALRQDLPVLDVDGSQDVEESASDLAAMFLLAGN</sequence>
<dbReference type="EMBL" id="JBHUFV010000022">
    <property type="protein sequence ID" value="MFD1932760.1"/>
    <property type="molecule type" value="Genomic_DNA"/>
</dbReference>
<feature type="compositionally biased region" description="Polar residues" evidence="1">
    <location>
        <begin position="57"/>
        <end position="66"/>
    </location>
</feature>
<proteinExistence type="predicted"/>
<dbReference type="RefSeq" id="WP_379572813.1">
    <property type="nucleotide sequence ID" value="NZ_JBHUFV010000022.1"/>
</dbReference>
<evidence type="ECO:0000256" key="1">
    <source>
        <dbReference type="SAM" id="MobiDB-lite"/>
    </source>
</evidence>
<reference evidence="3" key="1">
    <citation type="journal article" date="2019" name="Int. J. Syst. Evol. Microbiol.">
        <title>The Global Catalogue of Microorganisms (GCM) 10K type strain sequencing project: providing services to taxonomists for standard genome sequencing and annotation.</title>
        <authorList>
            <consortium name="The Broad Institute Genomics Platform"/>
            <consortium name="The Broad Institute Genome Sequencing Center for Infectious Disease"/>
            <person name="Wu L."/>
            <person name="Ma J."/>
        </authorList>
    </citation>
    <scope>NUCLEOTIDE SEQUENCE [LARGE SCALE GENOMIC DNA]</scope>
    <source>
        <strain evidence="3">ICMP 6774ER</strain>
    </source>
</reference>
<accession>A0ABW4SV15</accession>
<name>A0ABW4SV15_9ACTN</name>
<dbReference type="SUPFAM" id="SSF52540">
    <property type="entry name" value="P-loop containing nucleoside triphosphate hydrolases"/>
    <property type="match status" value="1"/>
</dbReference>
<evidence type="ECO:0000313" key="3">
    <source>
        <dbReference type="Proteomes" id="UP001597368"/>
    </source>
</evidence>
<protein>
    <submittedName>
        <fullName evidence="2">Uncharacterized protein</fullName>
    </submittedName>
</protein>
<keyword evidence="3" id="KW-1185">Reference proteome</keyword>
<organism evidence="2 3">
    <name type="scientific">Nonomuraea mangrovi</name>
    <dbReference type="NCBI Taxonomy" id="2316207"/>
    <lineage>
        <taxon>Bacteria</taxon>
        <taxon>Bacillati</taxon>
        <taxon>Actinomycetota</taxon>
        <taxon>Actinomycetes</taxon>
        <taxon>Streptosporangiales</taxon>
        <taxon>Streptosporangiaceae</taxon>
        <taxon>Nonomuraea</taxon>
    </lineage>
</organism>
<dbReference type="Proteomes" id="UP001597368">
    <property type="component" value="Unassembled WGS sequence"/>
</dbReference>